<sequence length="250" mass="27690">MQMERTESMAIEGEKLAALLKHGTSIHIVDADLGIDYYGTLELSEEEQAAGHPAGALTVRLDITPEKFANAPTPGYVFACHLTGAGCVYHFAVRYRSSSPLPDTIWYLDIPESAERIQLRDFVRVPIPMEIAVKLPGDHASLKNYREADLIDISGGGLCFVNDEPVMEGEMLAVRVPDLPHIGTLETEARIRRATPIDTTLGMTYHIGVSFDGALSNREQERLVQSIYQLQQSYLKKGLKVPQIDHTKKS</sequence>
<accession>E7N494</accession>
<dbReference type="Pfam" id="PF07238">
    <property type="entry name" value="PilZ"/>
    <property type="match status" value="1"/>
</dbReference>
<feature type="domain" description="PilZ" evidence="1">
    <location>
        <begin position="118"/>
        <end position="229"/>
    </location>
</feature>
<evidence type="ECO:0000313" key="2">
    <source>
        <dbReference type="EMBL" id="EFW29000.1"/>
    </source>
</evidence>
<dbReference type="AlphaFoldDB" id="E7N494"/>
<dbReference type="GO" id="GO:0035438">
    <property type="term" value="F:cyclic-di-GMP binding"/>
    <property type="evidence" value="ECO:0007669"/>
    <property type="project" value="InterPro"/>
</dbReference>
<protein>
    <submittedName>
        <fullName evidence="2">Type IV pilus assembly protein PilZ</fullName>
    </submittedName>
</protein>
<organism evidence="2 3">
    <name type="scientific">Selenomonas artemidis F0399</name>
    <dbReference type="NCBI Taxonomy" id="749551"/>
    <lineage>
        <taxon>Bacteria</taxon>
        <taxon>Bacillati</taxon>
        <taxon>Bacillota</taxon>
        <taxon>Negativicutes</taxon>
        <taxon>Selenomonadales</taxon>
        <taxon>Selenomonadaceae</taxon>
        <taxon>Selenomonas</taxon>
    </lineage>
</organism>
<dbReference type="HOGENOM" id="CLU_1141550_0_0_9"/>
<comment type="caution">
    <text evidence="2">The sequence shown here is derived from an EMBL/GenBank/DDBJ whole genome shotgun (WGS) entry which is preliminary data.</text>
</comment>
<dbReference type="Proteomes" id="UP000004633">
    <property type="component" value="Unassembled WGS sequence"/>
</dbReference>
<dbReference type="STRING" id="749551.HMPREF9555_01837"/>
<reference evidence="2 3" key="1">
    <citation type="submission" date="2010-08" db="EMBL/GenBank/DDBJ databases">
        <authorList>
            <person name="Weinstock G."/>
            <person name="Sodergren E."/>
            <person name="Clifton S."/>
            <person name="Fulton L."/>
            <person name="Fulton B."/>
            <person name="Courtney L."/>
            <person name="Fronick C."/>
            <person name="Harrison M."/>
            <person name="Strong C."/>
            <person name="Farmer C."/>
            <person name="Delahaunty K."/>
            <person name="Markovic C."/>
            <person name="Hall O."/>
            <person name="Minx P."/>
            <person name="Tomlinson C."/>
            <person name="Mitreva M."/>
            <person name="Hou S."/>
            <person name="Chen J."/>
            <person name="Wollam A."/>
            <person name="Pepin K.H."/>
            <person name="Johnson M."/>
            <person name="Bhonagiri V."/>
            <person name="Zhang X."/>
            <person name="Suruliraj S."/>
            <person name="Warren W."/>
            <person name="Chinwalla A."/>
            <person name="Mardis E.R."/>
            <person name="Wilson R.K."/>
        </authorList>
    </citation>
    <scope>NUCLEOTIDE SEQUENCE [LARGE SCALE GENOMIC DNA]</scope>
    <source>
        <strain evidence="2 3">F0399</strain>
    </source>
</reference>
<proteinExistence type="predicted"/>
<dbReference type="EMBL" id="AECV01000048">
    <property type="protein sequence ID" value="EFW29000.1"/>
    <property type="molecule type" value="Genomic_DNA"/>
</dbReference>
<gene>
    <name evidence="2" type="ORF">HMPREF9555_01837</name>
</gene>
<dbReference type="InterPro" id="IPR009875">
    <property type="entry name" value="PilZ_domain"/>
</dbReference>
<evidence type="ECO:0000259" key="1">
    <source>
        <dbReference type="Pfam" id="PF07238"/>
    </source>
</evidence>
<keyword evidence="3" id="KW-1185">Reference proteome</keyword>
<evidence type="ECO:0000313" key="3">
    <source>
        <dbReference type="Proteomes" id="UP000004633"/>
    </source>
</evidence>
<name>E7N494_9FIRM</name>
<dbReference type="Gene3D" id="2.40.10.220">
    <property type="entry name" value="predicted glycosyltransferase like domains"/>
    <property type="match status" value="1"/>
</dbReference>